<evidence type="ECO:0000313" key="1">
    <source>
        <dbReference type="EMBL" id="CAG2061050.1"/>
    </source>
</evidence>
<name>A0ABN7NZB0_TIMPD</name>
<keyword evidence="2" id="KW-1185">Reference proteome</keyword>
<evidence type="ECO:0000313" key="2">
    <source>
        <dbReference type="Proteomes" id="UP001153148"/>
    </source>
</evidence>
<gene>
    <name evidence="1" type="ORF">TPAB3V08_LOCUS8005</name>
</gene>
<evidence type="ECO:0008006" key="3">
    <source>
        <dbReference type="Google" id="ProtNLM"/>
    </source>
</evidence>
<dbReference type="Proteomes" id="UP001153148">
    <property type="component" value="Unassembled WGS sequence"/>
</dbReference>
<sequence length="133" mass="15381">MEGSPTLLSMERRGGQRRTLVVEGLLLSVLRTRLPSFSNSWGEYLSYSFSPGSVQKRMTQPILKKWKYFYELASINPHAVLTVEKPLRLFQKRTGRIILSLVSLGRSVGHRFHHIVPLLIYQLVCLFQLLIQR</sequence>
<comment type="caution">
    <text evidence="1">The sequence shown here is derived from an EMBL/GenBank/DDBJ whole genome shotgun (WGS) entry which is preliminary data.</text>
</comment>
<proteinExistence type="predicted"/>
<reference evidence="1" key="1">
    <citation type="submission" date="2021-03" db="EMBL/GenBank/DDBJ databases">
        <authorList>
            <person name="Tran Van P."/>
        </authorList>
    </citation>
    <scope>NUCLEOTIDE SEQUENCE</scope>
</reference>
<dbReference type="EMBL" id="CAJPIN010014415">
    <property type="protein sequence ID" value="CAG2061050.1"/>
    <property type="molecule type" value="Genomic_DNA"/>
</dbReference>
<organism evidence="1 2">
    <name type="scientific">Timema podura</name>
    <name type="common">Walking stick</name>
    <dbReference type="NCBI Taxonomy" id="61482"/>
    <lineage>
        <taxon>Eukaryota</taxon>
        <taxon>Metazoa</taxon>
        <taxon>Ecdysozoa</taxon>
        <taxon>Arthropoda</taxon>
        <taxon>Hexapoda</taxon>
        <taxon>Insecta</taxon>
        <taxon>Pterygota</taxon>
        <taxon>Neoptera</taxon>
        <taxon>Polyneoptera</taxon>
        <taxon>Phasmatodea</taxon>
        <taxon>Timematodea</taxon>
        <taxon>Timematoidea</taxon>
        <taxon>Timematidae</taxon>
        <taxon>Timema</taxon>
    </lineage>
</organism>
<protein>
    <recommendedName>
        <fullName evidence="3">Maturase K</fullName>
    </recommendedName>
</protein>
<accession>A0ABN7NZB0</accession>